<dbReference type="PROSITE" id="PS51782">
    <property type="entry name" value="LYSM"/>
    <property type="match status" value="4"/>
</dbReference>
<organism evidence="4 5">
    <name type="scientific">Cyphellophora europaea (strain CBS 101466)</name>
    <name type="common">Phialophora europaea</name>
    <dbReference type="NCBI Taxonomy" id="1220924"/>
    <lineage>
        <taxon>Eukaryota</taxon>
        <taxon>Fungi</taxon>
        <taxon>Dikarya</taxon>
        <taxon>Ascomycota</taxon>
        <taxon>Pezizomycotina</taxon>
        <taxon>Eurotiomycetes</taxon>
        <taxon>Chaetothyriomycetidae</taxon>
        <taxon>Chaetothyriales</taxon>
        <taxon>Cyphellophoraceae</taxon>
        <taxon>Cyphellophora</taxon>
    </lineage>
</organism>
<dbReference type="InterPro" id="IPR050546">
    <property type="entry name" value="Glycosyl_Hydrlase_16"/>
</dbReference>
<dbReference type="GO" id="GO:0004553">
    <property type="term" value="F:hydrolase activity, hydrolyzing O-glycosyl compounds"/>
    <property type="evidence" value="ECO:0007669"/>
    <property type="project" value="InterPro"/>
</dbReference>
<dbReference type="AlphaFoldDB" id="W2SBV8"/>
<dbReference type="HOGENOM" id="CLU_416782_0_0_1"/>
<dbReference type="VEuPathDB" id="FungiDB:HMPREF1541_00376"/>
<dbReference type="eggNOG" id="KOG2806">
    <property type="taxonomic scope" value="Eukaryota"/>
</dbReference>
<evidence type="ECO:0000313" key="4">
    <source>
        <dbReference type="EMBL" id="ETN46192.1"/>
    </source>
</evidence>
<evidence type="ECO:0000256" key="1">
    <source>
        <dbReference type="SAM" id="MobiDB-lite"/>
    </source>
</evidence>
<dbReference type="SMART" id="SM00257">
    <property type="entry name" value="LysM"/>
    <property type="match status" value="4"/>
</dbReference>
<dbReference type="GeneID" id="19967715"/>
<dbReference type="Gene3D" id="3.10.350.10">
    <property type="entry name" value="LysM domain"/>
    <property type="match status" value="4"/>
</dbReference>
<evidence type="ECO:0000259" key="2">
    <source>
        <dbReference type="PROSITE" id="PS51762"/>
    </source>
</evidence>
<dbReference type="EMBL" id="KB822711">
    <property type="protein sequence ID" value="ETN46192.1"/>
    <property type="molecule type" value="Genomic_DNA"/>
</dbReference>
<feature type="domain" description="LysM" evidence="3">
    <location>
        <begin position="383"/>
        <end position="427"/>
    </location>
</feature>
<dbReference type="RefSeq" id="XP_008710904.1">
    <property type="nucleotide sequence ID" value="XM_008712682.1"/>
</dbReference>
<dbReference type="PROSITE" id="PS51762">
    <property type="entry name" value="GH16_2"/>
    <property type="match status" value="1"/>
</dbReference>
<dbReference type="GO" id="GO:0016757">
    <property type="term" value="F:glycosyltransferase activity"/>
    <property type="evidence" value="ECO:0007669"/>
    <property type="project" value="TreeGrafter"/>
</dbReference>
<dbReference type="InterPro" id="IPR013320">
    <property type="entry name" value="ConA-like_dom_sf"/>
</dbReference>
<reference evidence="4 5" key="1">
    <citation type="submission" date="2013-03" db="EMBL/GenBank/DDBJ databases">
        <title>The Genome Sequence of Phialophora europaea CBS 101466.</title>
        <authorList>
            <consortium name="The Broad Institute Genomics Platform"/>
            <person name="Cuomo C."/>
            <person name="de Hoog S."/>
            <person name="Gorbushina A."/>
            <person name="Walker B."/>
            <person name="Young S.K."/>
            <person name="Zeng Q."/>
            <person name="Gargeya S."/>
            <person name="Fitzgerald M."/>
            <person name="Haas B."/>
            <person name="Abouelleil A."/>
            <person name="Allen A.W."/>
            <person name="Alvarado L."/>
            <person name="Arachchi H.M."/>
            <person name="Berlin A.M."/>
            <person name="Chapman S.B."/>
            <person name="Gainer-Dewar J."/>
            <person name="Goldberg J."/>
            <person name="Griggs A."/>
            <person name="Gujja S."/>
            <person name="Hansen M."/>
            <person name="Howarth C."/>
            <person name="Imamovic A."/>
            <person name="Ireland A."/>
            <person name="Larimer J."/>
            <person name="McCowan C."/>
            <person name="Murphy C."/>
            <person name="Pearson M."/>
            <person name="Poon T.W."/>
            <person name="Priest M."/>
            <person name="Roberts A."/>
            <person name="Saif S."/>
            <person name="Shea T."/>
            <person name="Sisk P."/>
            <person name="Sykes S."/>
            <person name="Wortman J."/>
            <person name="Nusbaum C."/>
            <person name="Birren B."/>
        </authorList>
    </citation>
    <scope>NUCLEOTIDE SEQUENCE [LARGE SCALE GENOMIC DNA]</scope>
    <source>
        <strain evidence="4 5">CBS 101466</strain>
    </source>
</reference>
<dbReference type="Pfam" id="PF01476">
    <property type="entry name" value="LysM"/>
    <property type="match status" value="4"/>
</dbReference>
<dbReference type="InParanoid" id="W2SBV8"/>
<dbReference type="CDD" id="cd00118">
    <property type="entry name" value="LysM"/>
    <property type="match status" value="4"/>
</dbReference>
<dbReference type="GO" id="GO:0009277">
    <property type="term" value="C:fungal-type cell wall"/>
    <property type="evidence" value="ECO:0007669"/>
    <property type="project" value="TreeGrafter"/>
</dbReference>
<name>W2SBV8_CYPE1</name>
<accession>W2SBV8</accession>
<feature type="region of interest" description="Disordered" evidence="1">
    <location>
        <begin position="299"/>
        <end position="319"/>
    </location>
</feature>
<evidence type="ECO:0008006" key="6">
    <source>
        <dbReference type="Google" id="ProtNLM"/>
    </source>
</evidence>
<dbReference type="Pfam" id="PF00722">
    <property type="entry name" value="Glyco_hydro_16"/>
    <property type="match status" value="1"/>
</dbReference>
<dbReference type="GO" id="GO:0031505">
    <property type="term" value="P:fungal-type cell wall organization"/>
    <property type="evidence" value="ECO:0007669"/>
    <property type="project" value="TreeGrafter"/>
</dbReference>
<dbReference type="Proteomes" id="UP000030752">
    <property type="component" value="Unassembled WGS sequence"/>
</dbReference>
<feature type="domain" description="LysM" evidence="3">
    <location>
        <begin position="560"/>
        <end position="604"/>
    </location>
</feature>
<dbReference type="OrthoDB" id="4781at2759"/>
<dbReference type="GO" id="GO:0005975">
    <property type="term" value="P:carbohydrate metabolic process"/>
    <property type="evidence" value="ECO:0007669"/>
    <property type="project" value="InterPro"/>
</dbReference>
<proteinExistence type="predicted"/>
<dbReference type="Gene3D" id="2.60.120.200">
    <property type="match status" value="1"/>
</dbReference>
<protein>
    <recommendedName>
        <fullName evidence="6">GH16 domain-containing protein</fullName>
    </recommendedName>
</protein>
<dbReference type="InterPro" id="IPR000757">
    <property type="entry name" value="Beta-glucanase-like"/>
</dbReference>
<dbReference type="SUPFAM" id="SSF54106">
    <property type="entry name" value="LysM domain"/>
    <property type="match status" value="4"/>
</dbReference>
<gene>
    <name evidence="4" type="ORF">HMPREF1541_00376</name>
</gene>
<dbReference type="SUPFAM" id="SSF49899">
    <property type="entry name" value="Concanavalin A-like lectins/glucanases"/>
    <property type="match status" value="1"/>
</dbReference>
<evidence type="ECO:0000259" key="3">
    <source>
        <dbReference type="PROSITE" id="PS51782"/>
    </source>
</evidence>
<dbReference type="InterPro" id="IPR036779">
    <property type="entry name" value="LysM_dom_sf"/>
</dbReference>
<dbReference type="PANTHER" id="PTHR10963:SF68">
    <property type="entry name" value="GLYCOSIDASE CRH1-RELATED"/>
    <property type="match status" value="1"/>
</dbReference>
<feature type="domain" description="LysM" evidence="3">
    <location>
        <begin position="466"/>
        <end position="510"/>
    </location>
</feature>
<feature type="domain" description="LysM" evidence="3">
    <location>
        <begin position="251"/>
        <end position="295"/>
    </location>
</feature>
<feature type="domain" description="GH16" evidence="2">
    <location>
        <begin position="1"/>
        <end position="208"/>
    </location>
</feature>
<dbReference type="STRING" id="1220924.W2SBV8"/>
<keyword evidence="5" id="KW-1185">Reference proteome</keyword>
<sequence length="658" mass="70302">MAAREYTIDFTKVNSQPPNWTLADQAVVKYGGSNGAEFTFAKRTDAPYIWTSFYMLFGRVEITVQAAPGQGMITGAVLMSDIHDEIDWEWSGSNFNSNTGKVQTNYFGKGITGNYDRGTQPAVDSPTAKFHTYVIDWTPDEIVWSIDSNVVRTQKSSGADAGAYQHPQTPSRLHLGIWNGGDKDTNPGVVHWAGGYTDMSKVPYTAYFKSVKISTPNPCSSWEFPAGFSGKWQDVKCTNQTLTPPVKNLPCTYNVTTGDYGYGIAQKLGIPFPDLEKANQPINWDKLELGKTLKVPGGNCSQGAGTVPPPSNQDSPFKNGTNQVLNTTVAAPSTTPPFANTTTPYQNTTTAAFGNTSVPITTTPTSASSSVSSASSTSAASMAQYICQKGDYGHAIAQKLGCSFDDLEKANPNVDWDKLFIGQVLNYPKPVSSGISSIPFANSTSATLTSGTTTSVVASTTTPIQTIYMVAKGDYCEKIIEKLQCNQAEFTKANPGIDCNKVTVSQPITVPTNAPSCSVCNVNTANMNTTTTNTMTNVHTATVTGSTDVKPVGSNATSCYTYTVAKGDYGVKIAESFGITFAELEKANPGINWDKLWIGTVLKIPGMPTKKPASGVGSRIGCQQFDNSGKLCGSHGNSDIYNDAQDDISVDNTCFTTS</sequence>
<evidence type="ECO:0000313" key="5">
    <source>
        <dbReference type="Proteomes" id="UP000030752"/>
    </source>
</evidence>
<dbReference type="PANTHER" id="PTHR10963">
    <property type="entry name" value="GLYCOSYL HYDROLASE-RELATED"/>
    <property type="match status" value="1"/>
</dbReference>
<dbReference type="InterPro" id="IPR018392">
    <property type="entry name" value="LysM"/>
</dbReference>